<evidence type="ECO:0000256" key="1">
    <source>
        <dbReference type="ARBA" id="ARBA00004496"/>
    </source>
</evidence>
<dbReference type="GO" id="GO:0005737">
    <property type="term" value="C:cytoplasm"/>
    <property type="evidence" value="ECO:0007669"/>
    <property type="project" value="UniProtKB-SubCell"/>
</dbReference>
<dbReference type="Pfam" id="PF01814">
    <property type="entry name" value="Hemerythrin"/>
    <property type="match status" value="1"/>
</dbReference>
<dbReference type="AlphaFoldDB" id="A0A4R6IX09"/>
<evidence type="ECO:0000313" key="6">
    <source>
        <dbReference type="EMBL" id="TDO26516.1"/>
    </source>
</evidence>
<dbReference type="PANTHER" id="PTHR36438:SF1">
    <property type="entry name" value="IRON-SULFUR CLUSTER REPAIR PROTEIN YTFE"/>
    <property type="match status" value="1"/>
</dbReference>
<keyword evidence="2" id="KW-0963">Cytoplasm</keyword>
<evidence type="ECO:0000256" key="2">
    <source>
        <dbReference type="ARBA" id="ARBA00022490"/>
    </source>
</evidence>
<dbReference type="EMBL" id="SNWP01000011">
    <property type="protein sequence ID" value="TDO26516.1"/>
    <property type="molecule type" value="Genomic_DNA"/>
</dbReference>
<dbReference type="Proteomes" id="UP000295741">
    <property type="component" value="Unassembled WGS sequence"/>
</dbReference>
<dbReference type="OrthoDB" id="9797132at2"/>
<dbReference type="InterPro" id="IPR019903">
    <property type="entry name" value="RIC_family"/>
</dbReference>
<feature type="domain" description="Hemerythrin-like" evidence="5">
    <location>
        <begin position="80"/>
        <end position="222"/>
    </location>
</feature>
<dbReference type="RefSeq" id="WP_133474362.1">
    <property type="nucleotide sequence ID" value="NZ_SNWP01000011.1"/>
</dbReference>
<dbReference type="Gene3D" id="1.20.120.520">
    <property type="entry name" value="nmb1532 protein domain like"/>
    <property type="match status" value="1"/>
</dbReference>
<dbReference type="InterPro" id="IPR012312">
    <property type="entry name" value="Hemerythrin-like"/>
</dbReference>
<evidence type="ECO:0000256" key="3">
    <source>
        <dbReference type="ARBA" id="ARBA00022723"/>
    </source>
</evidence>
<organism evidence="6 7">
    <name type="scientific">Sediminibacterium goheungense</name>
    <dbReference type="NCBI Taxonomy" id="1086393"/>
    <lineage>
        <taxon>Bacteria</taxon>
        <taxon>Pseudomonadati</taxon>
        <taxon>Bacteroidota</taxon>
        <taxon>Chitinophagia</taxon>
        <taxon>Chitinophagales</taxon>
        <taxon>Chitinophagaceae</taxon>
        <taxon>Sediminibacterium</taxon>
    </lineage>
</organism>
<reference evidence="6 7" key="1">
    <citation type="submission" date="2019-03" db="EMBL/GenBank/DDBJ databases">
        <title>Genomic Encyclopedia of Archaeal and Bacterial Type Strains, Phase II (KMG-II): from individual species to whole genera.</title>
        <authorList>
            <person name="Goeker M."/>
        </authorList>
    </citation>
    <scope>NUCLEOTIDE SEQUENCE [LARGE SCALE GENOMIC DNA]</scope>
    <source>
        <strain evidence="6 7">DSM 28323</strain>
    </source>
</reference>
<dbReference type="Pfam" id="PF04405">
    <property type="entry name" value="ScdA_N"/>
    <property type="match status" value="1"/>
</dbReference>
<comment type="subcellular location">
    <subcellularLocation>
        <location evidence="1">Cytoplasm</location>
    </subcellularLocation>
</comment>
<dbReference type="PANTHER" id="PTHR36438">
    <property type="entry name" value="IRON-SULFUR CLUSTER REPAIR PROTEIN YTFE"/>
    <property type="match status" value="1"/>
</dbReference>
<gene>
    <name evidence="6" type="ORF">BC659_1822</name>
</gene>
<proteinExistence type="predicted"/>
<accession>A0A4R6IX09</accession>
<keyword evidence="7" id="KW-1185">Reference proteome</keyword>
<name>A0A4R6IX09_9BACT</name>
<protein>
    <submittedName>
        <fullName evidence="6">Regulator of cell morphogenesis and NO signaling</fullName>
    </submittedName>
</protein>
<evidence type="ECO:0000313" key="7">
    <source>
        <dbReference type="Proteomes" id="UP000295741"/>
    </source>
</evidence>
<evidence type="ECO:0000259" key="5">
    <source>
        <dbReference type="Pfam" id="PF01814"/>
    </source>
</evidence>
<keyword evidence="3" id="KW-0479">Metal-binding</keyword>
<comment type="caution">
    <text evidence="6">The sequence shown here is derived from an EMBL/GenBank/DDBJ whole genome shotgun (WGS) entry which is preliminary data.</text>
</comment>
<sequence length="233" mass="27106">MNYATQTLASIVSNHYQTASLFEKFHLDFCCKGKQTLASACEQKGLDLSMVEQALEEIITGVKKQPLVFANMNAEQLIQYILTHHHFYIKQNLPQILTYLEKITMKHGDRFPNMQRVLTQFRELSFELLAHLEKEEKVLFPAIIAMEKGTKEMIPYLQIIRKMLTEHDDAGEMMEQIRILTLDYTTPENTCTTFQLTLMMLKDFESNLHKHVHLENNHLFPLTEKIVGEMADV</sequence>
<keyword evidence="4" id="KW-0408">Iron</keyword>
<dbReference type="GO" id="GO:0046872">
    <property type="term" value="F:metal ion binding"/>
    <property type="evidence" value="ECO:0007669"/>
    <property type="project" value="UniProtKB-KW"/>
</dbReference>
<evidence type="ECO:0000256" key="4">
    <source>
        <dbReference type="ARBA" id="ARBA00023004"/>
    </source>
</evidence>
<dbReference type="NCBIfam" id="TIGR03652">
    <property type="entry name" value="FeS_repair_RIC"/>
    <property type="match status" value="1"/>
</dbReference>